<organism evidence="2 3">
    <name type="scientific">Haladaptatus paucihalophilus DX253</name>
    <dbReference type="NCBI Taxonomy" id="797209"/>
    <lineage>
        <taxon>Archaea</taxon>
        <taxon>Methanobacteriati</taxon>
        <taxon>Methanobacteriota</taxon>
        <taxon>Stenosarchaea group</taxon>
        <taxon>Halobacteria</taxon>
        <taxon>Halobacteriales</taxon>
        <taxon>Haladaptataceae</taxon>
        <taxon>Haladaptatus</taxon>
    </lineage>
</organism>
<evidence type="ECO:0000313" key="2">
    <source>
        <dbReference type="EMBL" id="EFW94028.1"/>
    </source>
</evidence>
<keyword evidence="1" id="KW-0812">Transmembrane</keyword>
<dbReference type="AlphaFoldDB" id="E7QPB2"/>
<dbReference type="STRING" id="797209.GCA_000376445_01668"/>
<evidence type="ECO:0000313" key="3">
    <source>
        <dbReference type="Proteomes" id="UP000003751"/>
    </source>
</evidence>
<sequence length="125" mass="14243">MVVLPATLVPRLDFIPSKPHQRDGYEPEFRRGILFEIDLRTFLATLITVGSYVRIMISNLGRIGWAVVFAVLIALTIPWFLWGDGRVAYGLPVWLWWHIGWMIVVSLVFTLFANRAWGTGIEEGA</sequence>
<accession>E7QPB2</accession>
<proteinExistence type="predicted"/>
<feature type="transmembrane region" description="Helical" evidence="1">
    <location>
        <begin position="94"/>
        <end position="113"/>
    </location>
</feature>
<dbReference type="EMBL" id="AEMG01000002">
    <property type="protein sequence ID" value="EFW94028.1"/>
    <property type="molecule type" value="Genomic_DNA"/>
</dbReference>
<comment type="caution">
    <text evidence="2">The sequence shown here is derived from an EMBL/GenBank/DDBJ whole genome shotgun (WGS) entry which is preliminary data.</text>
</comment>
<protein>
    <submittedName>
        <fullName evidence="2">Uncharacterized protein</fullName>
    </submittedName>
</protein>
<dbReference type="OrthoDB" id="295408at2157"/>
<keyword evidence="1" id="KW-1133">Transmembrane helix</keyword>
<dbReference type="eggNOG" id="arCOG06285">
    <property type="taxonomic scope" value="Archaea"/>
</dbReference>
<dbReference type="PATRIC" id="fig|797209.4.peg.534"/>
<feature type="transmembrane region" description="Helical" evidence="1">
    <location>
        <begin position="64"/>
        <end position="82"/>
    </location>
</feature>
<gene>
    <name evidence="2" type="ORF">ZOD2009_02755</name>
</gene>
<name>E7QPB2_HALPU</name>
<dbReference type="Pfam" id="PF11755">
    <property type="entry name" value="DUF3311"/>
    <property type="match status" value="1"/>
</dbReference>
<dbReference type="Proteomes" id="UP000003751">
    <property type="component" value="Unassembled WGS sequence"/>
</dbReference>
<dbReference type="InterPro" id="IPR021741">
    <property type="entry name" value="DUF3311"/>
</dbReference>
<evidence type="ECO:0000256" key="1">
    <source>
        <dbReference type="SAM" id="Phobius"/>
    </source>
</evidence>
<keyword evidence="1" id="KW-0472">Membrane</keyword>
<reference evidence="2 3" key="1">
    <citation type="journal article" date="2014" name="ISME J.">
        <title>Trehalose/2-sulfotrehalose biosynthesis and glycine-betaine uptake are widely spread mechanisms for osmoadaptation in the Halobacteriales.</title>
        <authorList>
            <person name="Youssef N.H."/>
            <person name="Savage-Ashlock K.N."/>
            <person name="McCully A.L."/>
            <person name="Luedtke B."/>
            <person name="Shaw E.I."/>
            <person name="Hoff W.D."/>
            <person name="Elshahed M.S."/>
        </authorList>
    </citation>
    <scope>NUCLEOTIDE SEQUENCE [LARGE SCALE GENOMIC DNA]</scope>
    <source>
        <strain evidence="2 3">DX253</strain>
    </source>
</reference>